<feature type="compositionally biased region" description="Basic and acidic residues" evidence="1">
    <location>
        <begin position="42"/>
        <end position="58"/>
    </location>
</feature>
<accession>A0A6A6B9G4</accession>
<dbReference type="GeneID" id="54298318"/>
<feature type="non-terminal residue" evidence="2">
    <location>
        <position position="104"/>
    </location>
</feature>
<evidence type="ECO:0000313" key="2">
    <source>
        <dbReference type="EMBL" id="KAF2140013.1"/>
    </source>
</evidence>
<gene>
    <name evidence="2" type="ORF">K452DRAFT_289408</name>
</gene>
<dbReference type="Proteomes" id="UP000799438">
    <property type="component" value="Unassembled WGS sequence"/>
</dbReference>
<feature type="region of interest" description="Disordered" evidence="1">
    <location>
        <begin position="41"/>
        <end position="60"/>
    </location>
</feature>
<protein>
    <submittedName>
        <fullName evidence="2">Uncharacterized protein</fullName>
    </submittedName>
</protein>
<reference evidence="2" key="1">
    <citation type="journal article" date="2020" name="Stud. Mycol.">
        <title>101 Dothideomycetes genomes: a test case for predicting lifestyles and emergence of pathogens.</title>
        <authorList>
            <person name="Haridas S."/>
            <person name="Albert R."/>
            <person name="Binder M."/>
            <person name="Bloem J."/>
            <person name="Labutti K."/>
            <person name="Salamov A."/>
            <person name="Andreopoulos B."/>
            <person name="Baker S."/>
            <person name="Barry K."/>
            <person name="Bills G."/>
            <person name="Bluhm B."/>
            <person name="Cannon C."/>
            <person name="Castanera R."/>
            <person name="Culley D."/>
            <person name="Daum C."/>
            <person name="Ezra D."/>
            <person name="Gonzalez J."/>
            <person name="Henrissat B."/>
            <person name="Kuo A."/>
            <person name="Liang C."/>
            <person name="Lipzen A."/>
            <person name="Lutzoni F."/>
            <person name="Magnuson J."/>
            <person name="Mondo S."/>
            <person name="Nolan M."/>
            <person name="Ohm R."/>
            <person name="Pangilinan J."/>
            <person name="Park H.-J."/>
            <person name="Ramirez L."/>
            <person name="Alfaro M."/>
            <person name="Sun H."/>
            <person name="Tritt A."/>
            <person name="Yoshinaga Y."/>
            <person name="Zwiers L.-H."/>
            <person name="Turgeon B."/>
            <person name="Goodwin S."/>
            <person name="Spatafora J."/>
            <person name="Crous P."/>
            <person name="Grigoriev I."/>
        </authorList>
    </citation>
    <scope>NUCLEOTIDE SEQUENCE</scope>
    <source>
        <strain evidence="2">CBS 121167</strain>
    </source>
</reference>
<organism evidence="2 3">
    <name type="scientific">Aplosporella prunicola CBS 121167</name>
    <dbReference type="NCBI Taxonomy" id="1176127"/>
    <lineage>
        <taxon>Eukaryota</taxon>
        <taxon>Fungi</taxon>
        <taxon>Dikarya</taxon>
        <taxon>Ascomycota</taxon>
        <taxon>Pezizomycotina</taxon>
        <taxon>Dothideomycetes</taxon>
        <taxon>Dothideomycetes incertae sedis</taxon>
        <taxon>Botryosphaeriales</taxon>
        <taxon>Aplosporellaceae</taxon>
        <taxon>Aplosporella</taxon>
    </lineage>
</organism>
<sequence>MRMHVPCCAVLVSLFRYGGDYGLLYMASQLLAHRASVGPVRAEARRKAEQKQAGKQEGGKAVSSLAVGELTRMIHHRVSEAKVVVIVGQQEKKGRKLENKKVWG</sequence>
<name>A0A6A6B9G4_9PEZI</name>
<evidence type="ECO:0000256" key="1">
    <source>
        <dbReference type="SAM" id="MobiDB-lite"/>
    </source>
</evidence>
<dbReference type="EMBL" id="ML995491">
    <property type="protein sequence ID" value="KAF2140013.1"/>
    <property type="molecule type" value="Genomic_DNA"/>
</dbReference>
<evidence type="ECO:0000313" key="3">
    <source>
        <dbReference type="Proteomes" id="UP000799438"/>
    </source>
</evidence>
<dbReference type="AlphaFoldDB" id="A0A6A6B9G4"/>
<proteinExistence type="predicted"/>
<dbReference type="RefSeq" id="XP_033395726.1">
    <property type="nucleotide sequence ID" value="XM_033540822.1"/>
</dbReference>
<keyword evidence="3" id="KW-1185">Reference proteome</keyword>